<name>A0A7Z7HQU9_9PROT</name>
<gene>
    <name evidence="2" type="ORF">SDENCHOL_11146</name>
</gene>
<dbReference type="AlphaFoldDB" id="A0A7Z7HQU9"/>
<evidence type="ECO:0000313" key="3">
    <source>
        <dbReference type="Proteomes" id="UP000242886"/>
    </source>
</evidence>
<sequence>MHSNAFHLSAGAAETGIRLCDLLKLTGIAASGGQGKLLAANGDVMVDGRTETRKTARIRAGQVVECLGRRVVVTAGKEG</sequence>
<accession>A0A7Z7HQU9</accession>
<dbReference type="RefSeq" id="WP_154716367.1">
    <property type="nucleotide sequence ID" value="NZ_LT837803.1"/>
</dbReference>
<dbReference type="Gene3D" id="3.10.290.10">
    <property type="entry name" value="RNA-binding S4 domain"/>
    <property type="match status" value="1"/>
</dbReference>
<proteinExistence type="predicted"/>
<keyword evidence="1" id="KW-0694">RNA-binding</keyword>
<protein>
    <submittedName>
        <fullName evidence="2">RNA-binding protein (Modular protein)</fullName>
    </submittedName>
</protein>
<organism evidence="2 3">
    <name type="scientific">Sterolibacterium denitrificans</name>
    <dbReference type="NCBI Taxonomy" id="157592"/>
    <lineage>
        <taxon>Bacteria</taxon>
        <taxon>Pseudomonadati</taxon>
        <taxon>Pseudomonadota</taxon>
        <taxon>Betaproteobacteria</taxon>
        <taxon>Nitrosomonadales</taxon>
        <taxon>Sterolibacteriaceae</taxon>
        <taxon>Sterolibacterium</taxon>
    </lineage>
</organism>
<dbReference type="SUPFAM" id="SSF55174">
    <property type="entry name" value="Alpha-L RNA-binding motif"/>
    <property type="match status" value="1"/>
</dbReference>
<keyword evidence="3" id="KW-1185">Reference proteome</keyword>
<evidence type="ECO:0000256" key="1">
    <source>
        <dbReference type="PROSITE-ProRule" id="PRU00182"/>
    </source>
</evidence>
<evidence type="ECO:0000313" key="2">
    <source>
        <dbReference type="EMBL" id="SMB24825.1"/>
    </source>
</evidence>
<dbReference type="InterPro" id="IPR036986">
    <property type="entry name" value="S4_RNA-bd_sf"/>
</dbReference>
<dbReference type="Proteomes" id="UP000242886">
    <property type="component" value="Chromosome SDENCHOL"/>
</dbReference>
<dbReference type="GO" id="GO:0003723">
    <property type="term" value="F:RNA binding"/>
    <property type="evidence" value="ECO:0007669"/>
    <property type="project" value="UniProtKB-KW"/>
</dbReference>
<reference evidence="2" key="1">
    <citation type="submission" date="2017-03" db="EMBL/GenBank/DDBJ databases">
        <authorList>
            <consortium name="AG Boll"/>
        </authorList>
    </citation>
    <scope>NUCLEOTIDE SEQUENCE [LARGE SCALE GENOMIC DNA]</scope>
    <source>
        <strain evidence="2">Chol</strain>
    </source>
</reference>
<dbReference type="PROSITE" id="PS50889">
    <property type="entry name" value="S4"/>
    <property type="match status" value="1"/>
</dbReference>
<dbReference type="EMBL" id="LT837803">
    <property type="protein sequence ID" value="SMB24825.1"/>
    <property type="molecule type" value="Genomic_DNA"/>
</dbReference>
<dbReference type="Pfam" id="PF13275">
    <property type="entry name" value="S4_2"/>
    <property type="match status" value="1"/>
</dbReference>